<evidence type="ECO:0000256" key="1">
    <source>
        <dbReference type="SAM" id="SignalP"/>
    </source>
</evidence>
<dbReference type="RefSeq" id="WP_090132912.1">
    <property type="nucleotide sequence ID" value="NZ_FOLY01000003.1"/>
</dbReference>
<evidence type="ECO:0000313" key="3">
    <source>
        <dbReference type="EMBL" id="SFC50956.1"/>
    </source>
</evidence>
<reference evidence="4" key="1">
    <citation type="submission" date="2016-10" db="EMBL/GenBank/DDBJ databases">
        <authorList>
            <person name="Varghese N."/>
            <person name="Submissions S."/>
        </authorList>
    </citation>
    <scope>NUCLEOTIDE SEQUENCE [LARGE SCALE GENOMIC DNA]</scope>
    <source>
        <strain evidence="4">DSM 23439</strain>
    </source>
</reference>
<dbReference type="STRING" id="402385.SAMN05421848_1713"/>
<gene>
    <name evidence="3" type="ORF">SAMN05421848_1713</name>
</gene>
<dbReference type="SUPFAM" id="SSF53807">
    <property type="entry name" value="Helical backbone' metal receptor"/>
    <property type="match status" value="1"/>
</dbReference>
<dbReference type="EMBL" id="FOLY01000003">
    <property type="protein sequence ID" value="SFC50956.1"/>
    <property type="molecule type" value="Genomic_DNA"/>
</dbReference>
<dbReference type="Pfam" id="PF01497">
    <property type="entry name" value="Peripla_BP_2"/>
    <property type="match status" value="1"/>
</dbReference>
<keyword evidence="1" id="KW-0732">Signal</keyword>
<proteinExistence type="predicted"/>
<dbReference type="InterPro" id="IPR002491">
    <property type="entry name" value="ABC_transptr_periplasmic_BD"/>
</dbReference>
<dbReference type="Gene3D" id="3.40.50.1980">
    <property type="entry name" value="Nitrogenase molybdenum iron protein domain"/>
    <property type="match status" value="2"/>
</dbReference>
<name>A0A1I1JR24_9GAMM</name>
<accession>A0A1I1JR24</accession>
<dbReference type="Proteomes" id="UP000199046">
    <property type="component" value="Unassembled WGS sequence"/>
</dbReference>
<keyword evidence="4" id="KW-1185">Reference proteome</keyword>
<evidence type="ECO:0000259" key="2">
    <source>
        <dbReference type="PROSITE" id="PS50983"/>
    </source>
</evidence>
<feature type="signal peptide" evidence="1">
    <location>
        <begin position="1"/>
        <end position="27"/>
    </location>
</feature>
<dbReference type="PANTHER" id="PTHR30535:SF34">
    <property type="entry name" value="MOLYBDATE-BINDING PROTEIN MOLA"/>
    <property type="match status" value="1"/>
</dbReference>
<dbReference type="PANTHER" id="PTHR30535">
    <property type="entry name" value="VITAMIN B12-BINDING PROTEIN"/>
    <property type="match status" value="1"/>
</dbReference>
<protein>
    <submittedName>
        <fullName evidence="3">Iron complex transport system substrate-binding protein</fullName>
    </submittedName>
</protein>
<dbReference type="InterPro" id="IPR050902">
    <property type="entry name" value="ABC_Transporter_SBP"/>
</dbReference>
<sequence>MMSFSGWRWRCVALFLWLAGGIVPAHAADFPMTVTDIAGRQVSIERSPQHIFLDDPRHLFALAALLPDPVSRLSGWRGSLAGFDRQAQAGFTARFPALKALPSLGHNNAGFSTESLLALSPDLVVTNLARYPEMRDSPMLGQLEALGIPVLFIDFQRHPLLDTVPSLALLGEVLDAKPRAGALTRDLDTAIDAVDHCLDNVTTRPSVLIDIAPGLKVDCCRSNFDTGLADLVARAGGDNIAAGLTPGSENVLNPEAILARDPDVIIATAAQWARGESIRAGFGVDVASTRQDMADIVAERPGWGVLSAVNGGRFHALWHGYHQGPFSAVALQAIAGWLHPQQCAALDPEATREALFRDYLPIAPDGTFQTTYPPATSDR</sequence>
<feature type="domain" description="Fe/B12 periplasmic-binding" evidence="2">
    <location>
        <begin position="58"/>
        <end position="346"/>
    </location>
</feature>
<organism evidence="3 4">
    <name type="scientific">Kushneria avicenniae</name>
    <dbReference type="NCBI Taxonomy" id="402385"/>
    <lineage>
        <taxon>Bacteria</taxon>
        <taxon>Pseudomonadati</taxon>
        <taxon>Pseudomonadota</taxon>
        <taxon>Gammaproteobacteria</taxon>
        <taxon>Oceanospirillales</taxon>
        <taxon>Halomonadaceae</taxon>
        <taxon>Kushneria</taxon>
    </lineage>
</organism>
<feature type="chain" id="PRO_5011440976" evidence="1">
    <location>
        <begin position="28"/>
        <end position="379"/>
    </location>
</feature>
<evidence type="ECO:0000313" key="4">
    <source>
        <dbReference type="Proteomes" id="UP000199046"/>
    </source>
</evidence>
<dbReference type="PROSITE" id="PS50983">
    <property type="entry name" value="FE_B12_PBP"/>
    <property type="match status" value="1"/>
</dbReference>
<dbReference type="AlphaFoldDB" id="A0A1I1JR24"/>
<dbReference type="OrthoDB" id="9775594at2"/>